<evidence type="ECO:0000256" key="3">
    <source>
        <dbReference type="ARBA" id="ARBA00023002"/>
    </source>
</evidence>
<evidence type="ECO:0000256" key="2">
    <source>
        <dbReference type="ARBA" id="ARBA00022723"/>
    </source>
</evidence>
<evidence type="ECO:0000256" key="4">
    <source>
        <dbReference type="ARBA" id="ARBA00023004"/>
    </source>
</evidence>
<dbReference type="InterPro" id="IPR017900">
    <property type="entry name" value="4Fe4S_Fe_S_CS"/>
</dbReference>
<dbReference type="GO" id="GO:0051539">
    <property type="term" value="F:4 iron, 4 sulfur cluster binding"/>
    <property type="evidence" value="ECO:0007669"/>
    <property type="project" value="UniProtKB-KW"/>
</dbReference>
<dbReference type="InterPro" id="IPR036197">
    <property type="entry name" value="NarG-like_sf"/>
</dbReference>
<name>A0AA35CKP6_9FIRM</name>
<organism evidence="8 9">
    <name type="scientific">Caldinitratiruptor microaerophilus</name>
    <dbReference type="NCBI Taxonomy" id="671077"/>
    <lineage>
        <taxon>Bacteria</taxon>
        <taxon>Bacillati</taxon>
        <taxon>Bacillota</taxon>
        <taxon>Clostridia</taxon>
        <taxon>Eubacteriales</taxon>
        <taxon>Symbiobacteriaceae</taxon>
        <taxon>Caldinitratiruptor</taxon>
    </lineage>
</organism>
<feature type="transmembrane region" description="Helical" evidence="6">
    <location>
        <begin position="216"/>
        <end position="234"/>
    </location>
</feature>
<keyword evidence="6" id="KW-0472">Membrane</keyword>
<dbReference type="GO" id="GO:0005886">
    <property type="term" value="C:plasma membrane"/>
    <property type="evidence" value="ECO:0007669"/>
    <property type="project" value="TreeGrafter"/>
</dbReference>
<keyword evidence="5" id="KW-0411">Iron-sulfur</keyword>
<evidence type="ECO:0000256" key="6">
    <source>
        <dbReference type="SAM" id="Phobius"/>
    </source>
</evidence>
<dbReference type="Pfam" id="PF02754">
    <property type="entry name" value="CCG"/>
    <property type="match status" value="2"/>
</dbReference>
<keyword evidence="1" id="KW-0004">4Fe-4S</keyword>
<keyword evidence="2" id="KW-0479">Metal-binding</keyword>
<feature type="domain" description="4Fe-4S ferredoxin-type" evidence="7">
    <location>
        <begin position="356"/>
        <end position="387"/>
    </location>
</feature>
<evidence type="ECO:0000259" key="7">
    <source>
        <dbReference type="PROSITE" id="PS51379"/>
    </source>
</evidence>
<keyword evidence="3" id="KW-0560">Oxidoreductase</keyword>
<dbReference type="Proteomes" id="UP001163687">
    <property type="component" value="Chromosome"/>
</dbReference>
<feature type="transmembrane region" description="Helical" evidence="6">
    <location>
        <begin position="12"/>
        <end position="33"/>
    </location>
</feature>
<dbReference type="GO" id="GO:0016491">
    <property type="term" value="F:oxidoreductase activity"/>
    <property type="evidence" value="ECO:0007669"/>
    <property type="project" value="UniProtKB-KW"/>
</dbReference>
<feature type="transmembrane region" description="Helical" evidence="6">
    <location>
        <begin position="77"/>
        <end position="98"/>
    </location>
</feature>
<dbReference type="InterPro" id="IPR017896">
    <property type="entry name" value="4Fe4S_Fe-S-bd"/>
</dbReference>
<keyword evidence="6" id="KW-1133">Transmembrane helix</keyword>
<gene>
    <name evidence="8" type="ORF">caldi_21550</name>
</gene>
<keyword evidence="6" id="KW-0812">Transmembrane</keyword>
<dbReference type="EMBL" id="AP025628">
    <property type="protein sequence ID" value="BDG61065.1"/>
    <property type="molecule type" value="Genomic_DNA"/>
</dbReference>
<protein>
    <submittedName>
        <fullName evidence="8">Iron-sulfur-binding reductase</fullName>
    </submittedName>
</protein>
<reference evidence="8" key="1">
    <citation type="submission" date="2022-03" db="EMBL/GenBank/DDBJ databases">
        <title>Complete genome sequence of Caldinitratiruptor microaerophilus.</title>
        <authorList>
            <person name="Mukaiyama R."/>
            <person name="Nishiyama T."/>
            <person name="Ueda K."/>
        </authorList>
    </citation>
    <scope>NUCLEOTIDE SEQUENCE</scope>
    <source>
        <strain evidence="8">JCM 16183</strain>
    </source>
</reference>
<dbReference type="PANTHER" id="PTHR43255:SF1">
    <property type="entry name" value="IRON-SULFUR-BINDING OXIDOREDUCTASE FADF-RELATED"/>
    <property type="match status" value="1"/>
</dbReference>
<dbReference type="InterPro" id="IPR051460">
    <property type="entry name" value="HdrC_iron-sulfur_subunit"/>
</dbReference>
<dbReference type="RefSeq" id="WP_264841744.1">
    <property type="nucleotide sequence ID" value="NZ_AP025628.1"/>
</dbReference>
<feature type="transmembrane region" description="Helical" evidence="6">
    <location>
        <begin position="110"/>
        <end position="140"/>
    </location>
</feature>
<dbReference type="GO" id="GO:0046872">
    <property type="term" value="F:metal ion binding"/>
    <property type="evidence" value="ECO:0007669"/>
    <property type="project" value="UniProtKB-KW"/>
</dbReference>
<dbReference type="Gene3D" id="1.20.950.20">
    <property type="entry name" value="Transmembrane di-heme cytochromes, Chain C"/>
    <property type="match status" value="1"/>
</dbReference>
<evidence type="ECO:0000256" key="1">
    <source>
        <dbReference type="ARBA" id="ARBA00022485"/>
    </source>
</evidence>
<dbReference type="KEGG" id="cmic:caldi_21550"/>
<dbReference type="InterPro" id="IPR009051">
    <property type="entry name" value="Helical_ferredxn"/>
</dbReference>
<dbReference type="PROSITE" id="PS51379">
    <property type="entry name" value="4FE4S_FER_2"/>
    <property type="match status" value="2"/>
</dbReference>
<dbReference type="AlphaFoldDB" id="A0AA35CKP6"/>
<evidence type="ECO:0000313" key="8">
    <source>
        <dbReference type="EMBL" id="BDG61065.1"/>
    </source>
</evidence>
<proteinExistence type="predicted"/>
<dbReference type="InterPro" id="IPR004017">
    <property type="entry name" value="Cys_rich_dom"/>
</dbReference>
<dbReference type="SUPFAM" id="SSF46548">
    <property type="entry name" value="alpha-helical ferredoxin"/>
    <property type="match status" value="1"/>
</dbReference>
<evidence type="ECO:0000313" key="9">
    <source>
        <dbReference type="Proteomes" id="UP001163687"/>
    </source>
</evidence>
<dbReference type="Pfam" id="PF13237">
    <property type="entry name" value="Fer4_10"/>
    <property type="match status" value="1"/>
</dbReference>
<dbReference type="Gene3D" id="1.10.1060.10">
    <property type="entry name" value="Alpha-helical ferredoxin"/>
    <property type="match status" value="1"/>
</dbReference>
<sequence length="698" mass="77605">MPEATRPIYWHITGVWVMYALLVPTLAVFAYGLKRRYRLWRLGGAEARLDRIPERLRLVWTYVLGHRRLLREAVAGWMHAALFWSMVLLFLGTVVVMIHQDLRLPIMNGWFYLVFQSLVLDVVGAFGVAAFAVALIRRYVVRVRRLQHNREGVPPDRSDGISLVALLLIFLQGFALEGIRIAANPQPWDGWSPVGYALGLALRGLGEPALIGAYQFTWWFHLVTVFAWIAYLPYSKMLHVFTGALNVFFSDLGPRAALLQPIDFEKAERLGASAITDFSWKDLLDLDACTNCGRCQEACPAYNSGQPLSPKNLILDLRDYLHRYGPALVLAGAGGGRLPDPETLAARGLELPALVGETIRDETLWACTTCRACMEECPVHIEHVPKILEMRRHLTMEEARVPETLQDALRSLEDRFHPYKGTSASRTDWCEGLDVPVAAEAGEFDVLYWVGCAAAFDPRGQKIARAFARLLQIAGVKFAILGNEESCSGDPARRMGNEFLFEQIARANIEVLNRYRPKVIVTTCPHCLNTIGTEYRQFGGEFTVKHHTQFLQELVDSGRLRVKPGRLRTERGGAPLVTYHDPCYLGRYAGEYEAPRALIHGTGVGLAEMARSRSKSFCCGAGGAHAWMEESGPGPRVNQIRAREAVETGANVIATACPFCMQMMEDGVKTTAGEDGPAVRDVAELLLEAVESTAPSPR</sequence>
<accession>A0AA35CKP6</accession>
<dbReference type="SUPFAM" id="SSF103501">
    <property type="entry name" value="Respiratory nitrate reductase 1 gamma chain"/>
    <property type="match status" value="1"/>
</dbReference>
<dbReference type="PROSITE" id="PS00198">
    <property type="entry name" value="4FE4S_FER_1"/>
    <property type="match status" value="2"/>
</dbReference>
<evidence type="ECO:0000256" key="5">
    <source>
        <dbReference type="ARBA" id="ARBA00023014"/>
    </source>
</evidence>
<keyword evidence="9" id="KW-1185">Reference proteome</keyword>
<dbReference type="PANTHER" id="PTHR43255">
    <property type="entry name" value="IRON-SULFUR-BINDING OXIDOREDUCTASE FADF-RELATED-RELATED"/>
    <property type="match status" value="1"/>
</dbReference>
<feature type="domain" description="4Fe-4S ferredoxin-type" evidence="7">
    <location>
        <begin position="280"/>
        <end position="310"/>
    </location>
</feature>
<keyword evidence="4" id="KW-0408">Iron</keyword>